<dbReference type="EMBL" id="JXRA01000029">
    <property type="protein sequence ID" value="KIO77785.1"/>
    <property type="molecule type" value="Genomic_DNA"/>
</dbReference>
<dbReference type="OrthoDB" id="767138at2"/>
<dbReference type="Proteomes" id="UP000032049">
    <property type="component" value="Unassembled WGS sequence"/>
</dbReference>
<comment type="caution">
    <text evidence="1">The sequence shown here is derived from an EMBL/GenBank/DDBJ whole genome shotgun (WGS) entry which is preliminary data.</text>
</comment>
<dbReference type="STRING" id="1503925.TH53_07640"/>
<sequence length="130" mass="15467">MPYLYLAESYNELGMLTWLVTQMENIERPIKELDKESYLITEFQRIKLSASRDILIFGKHAEYYLNFHLCLVYGLHIRIIDILKCLGDKLYLCEREAYVYKHCTTLHVEMGGLAVFYEKLGRMKIGYENR</sequence>
<dbReference type="RefSeq" id="WP_041880344.1">
    <property type="nucleotide sequence ID" value="NZ_CP157278.1"/>
</dbReference>
<name>A0A0D0GNQ3_9SPHI</name>
<keyword evidence="2" id="KW-1185">Reference proteome</keyword>
<proteinExistence type="predicted"/>
<reference evidence="1 2" key="1">
    <citation type="submission" date="2015-01" db="EMBL/GenBank/DDBJ databases">
        <title>Draft genome sequence of Pedobacter sp. NL19 isolated from sludge of an effluent treatment pond in an abandoned uranium mine.</title>
        <authorList>
            <person name="Santos T."/>
            <person name="Caetano T."/>
            <person name="Covas C."/>
            <person name="Cruz A."/>
            <person name="Mendo S."/>
        </authorList>
    </citation>
    <scope>NUCLEOTIDE SEQUENCE [LARGE SCALE GENOMIC DNA]</scope>
    <source>
        <strain evidence="1 2">NL19</strain>
    </source>
</reference>
<accession>A0A0D0GNQ3</accession>
<dbReference type="AlphaFoldDB" id="A0A0D0GNQ3"/>
<gene>
    <name evidence="1" type="ORF">TH53_07640</name>
</gene>
<protein>
    <submittedName>
        <fullName evidence="1">Contig29, whole genome shotgun sequence</fullName>
    </submittedName>
</protein>
<evidence type="ECO:0000313" key="1">
    <source>
        <dbReference type="EMBL" id="KIO77785.1"/>
    </source>
</evidence>
<evidence type="ECO:0000313" key="2">
    <source>
        <dbReference type="Proteomes" id="UP000032049"/>
    </source>
</evidence>
<organism evidence="1 2">
    <name type="scientific">Pedobacter lusitanus</name>
    <dbReference type="NCBI Taxonomy" id="1503925"/>
    <lineage>
        <taxon>Bacteria</taxon>
        <taxon>Pseudomonadati</taxon>
        <taxon>Bacteroidota</taxon>
        <taxon>Sphingobacteriia</taxon>
        <taxon>Sphingobacteriales</taxon>
        <taxon>Sphingobacteriaceae</taxon>
        <taxon>Pedobacter</taxon>
    </lineage>
</organism>